<dbReference type="InterPro" id="IPR036691">
    <property type="entry name" value="Endo/exonu/phosph_ase_sf"/>
</dbReference>
<organism evidence="2">
    <name type="scientific">uncultured Dysgonomonas sp</name>
    <dbReference type="NCBI Taxonomy" id="206096"/>
    <lineage>
        <taxon>Bacteria</taxon>
        <taxon>Pseudomonadati</taxon>
        <taxon>Bacteroidota</taxon>
        <taxon>Bacteroidia</taxon>
        <taxon>Bacteroidales</taxon>
        <taxon>Dysgonomonadaceae</taxon>
        <taxon>Dysgonomonas</taxon>
        <taxon>environmental samples</taxon>
    </lineage>
</organism>
<sequence length="315" mass="36047">MFYNVENLYDTKDNPATNDDEFTPGGQLHWTNYRYWQKLHNISKAVSSVGEGYPPALVGLCEVENDSVLYHLTKRTALQKHKYEYVITRSKDLRGSNVALLYQRDQIKIVSRKSYTPDLGDSVRSTRDILHVTGKVVNGALLDIFICHFPSRREGIRKTRPHRIKCAQLLRHKIDGVLLLRKGANIIIMGDFNDYPNDVSMSEVLGGKRIESDIRAKGLYNLLYDRIDKKKAGSYKYKGKWGFIDQIVVNGNLLEKGGKVFVKDKTVHVFSAEFLLEADNKKYGGQKPFRTYSGFKYLGGYSDHLPIYMDLLINP</sequence>
<name>A0A212K8N8_9BACT</name>
<dbReference type="Gene3D" id="3.60.10.10">
    <property type="entry name" value="Endonuclease/exonuclease/phosphatase"/>
    <property type="match status" value="1"/>
</dbReference>
<dbReference type="GO" id="GO:0003824">
    <property type="term" value="F:catalytic activity"/>
    <property type="evidence" value="ECO:0007669"/>
    <property type="project" value="InterPro"/>
</dbReference>
<reference evidence="2" key="1">
    <citation type="submission" date="2016-04" db="EMBL/GenBank/DDBJ databases">
        <authorList>
            <person name="Evans L.H."/>
            <person name="Alamgir A."/>
            <person name="Owens N."/>
            <person name="Weber N.D."/>
            <person name="Virtaneva K."/>
            <person name="Barbian K."/>
            <person name="Babar A."/>
            <person name="Rosenke K."/>
        </authorList>
    </citation>
    <scope>NUCLEOTIDE SEQUENCE</scope>
    <source>
        <strain evidence="2">86-2</strain>
    </source>
</reference>
<proteinExistence type="predicted"/>
<dbReference type="SUPFAM" id="SSF56219">
    <property type="entry name" value="DNase I-like"/>
    <property type="match status" value="1"/>
</dbReference>
<evidence type="ECO:0000259" key="1">
    <source>
        <dbReference type="Pfam" id="PF19580"/>
    </source>
</evidence>
<protein>
    <recommendedName>
        <fullName evidence="1">Endonuclease/exonuclease/phosphatase domain-containing protein</fullName>
    </recommendedName>
</protein>
<dbReference type="PANTHER" id="PTHR42834">
    <property type="entry name" value="ENDONUCLEASE/EXONUCLEASE/PHOSPHATASE FAMILY PROTEIN (AFU_ORTHOLOGUE AFUA_3G09210)"/>
    <property type="match status" value="1"/>
</dbReference>
<dbReference type="Pfam" id="PF19580">
    <property type="entry name" value="Exo_endo_phos_3"/>
    <property type="match status" value="1"/>
</dbReference>
<dbReference type="InterPro" id="IPR005135">
    <property type="entry name" value="Endo/exonuclease/phosphatase"/>
</dbReference>
<dbReference type="PANTHER" id="PTHR42834:SF1">
    <property type="entry name" value="ENDONUCLEASE_EXONUCLEASE_PHOSPHATASE FAMILY PROTEIN (AFU_ORTHOLOGUE AFUA_3G09210)"/>
    <property type="match status" value="1"/>
</dbReference>
<evidence type="ECO:0000313" key="2">
    <source>
        <dbReference type="EMBL" id="SBW08099.1"/>
    </source>
</evidence>
<gene>
    <name evidence="2" type="ORF">KL86DYS2_13293</name>
</gene>
<feature type="domain" description="Endonuclease/exonuclease/phosphatase" evidence="1">
    <location>
        <begin position="2"/>
        <end position="311"/>
    </location>
</feature>
<dbReference type="RefSeq" id="WP_296951946.1">
    <property type="nucleotide sequence ID" value="NZ_LT599021.1"/>
</dbReference>
<dbReference type="EMBL" id="FLUL01000001">
    <property type="protein sequence ID" value="SBW08099.1"/>
    <property type="molecule type" value="Genomic_DNA"/>
</dbReference>
<accession>A0A212K8N8</accession>
<dbReference type="AlphaFoldDB" id="A0A212K8N8"/>